<evidence type="ECO:0000256" key="2">
    <source>
        <dbReference type="ARBA" id="ARBA00022475"/>
    </source>
</evidence>
<keyword evidence="3 8" id="KW-0808">Transferase</keyword>
<feature type="transmembrane region" description="Helical" evidence="7">
    <location>
        <begin position="229"/>
        <end position="246"/>
    </location>
</feature>
<dbReference type="GO" id="GO:0008961">
    <property type="term" value="F:phosphatidylglycerol-prolipoprotein diacylglyceryl transferase activity"/>
    <property type="evidence" value="ECO:0007669"/>
    <property type="project" value="InterPro"/>
</dbReference>
<protein>
    <submittedName>
        <fullName evidence="8">Phosphatidylglycerol:prolipoprotein diacylglycerol transferase</fullName>
        <ecNumber evidence="8">2.-.-.-</ecNumber>
    </submittedName>
</protein>
<gene>
    <name evidence="8" type="ORF">HNQ77_003482</name>
</gene>
<dbReference type="PANTHER" id="PTHR30589:SF0">
    <property type="entry name" value="PHOSPHATIDYLGLYCEROL--PROLIPOPROTEIN DIACYLGLYCERYL TRANSFERASE"/>
    <property type="match status" value="1"/>
</dbReference>
<dbReference type="OrthoDB" id="871140at2"/>
<evidence type="ECO:0000313" key="8">
    <source>
        <dbReference type="EMBL" id="MBB6145521.1"/>
    </source>
</evidence>
<feature type="transmembrane region" description="Helical" evidence="7">
    <location>
        <begin position="89"/>
        <end position="108"/>
    </location>
</feature>
<dbReference type="PANTHER" id="PTHR30589">
    <property type="entry name" value="PROLIPOPROTEIN DIACYLGLYCERYL TRANSFERASE"/>
    <property type="match status" value="1"/>
</dbReference>
<proteinExistence type="inferred from homology"/>
<dbReference type="Pfam" id="PF01790">
    <property type="entry name" value="LGT"/>
    <property type="match status" value="1"/>
</dbReference>
<dbReference type="EMBL" id="JACHEK010000007">
    <property type="protein sequence ID" value="MBB6145521.1"/>
    <property type="molecule type" value="Genomic_DNA"/>
</dbReference>
<feature type="transmembrane region" description="Helical" evidence="7">
    <location>
        <begin position="205"/>
        <end position="223"/>
    </location>
</feature>
<accession>A0A841K2Y7</accession>
<evidence type="ECO:0000256" key="6">
    <source>
        <dbReference type="ARBA" id="ARBA00023136"/>
    </source>
</evidence>
<evidence type="ECO:0000256" key="1">
    <source>
        <dbReference type="ARBA" id="ARBA00007150"/>
    </source>
</evidence>
<evidence type="ECO:0000256" key="3">
    <source>
        <dbReference type="ARBA" id="ARBA00022679"/>
    </source>
</evidence>
<dbReference type="EC" id="2.-.-.-" evidence="8"/>
<comment type="caution">
    <text evidence="8">The sequence shown here is derived from an EMBL/GenBank/DDBJ whole genome shotgun (WGS) entry which is preliminary data.</text>
</comment>
<name>A0A841K2Y7_9BACT</name>
<evidence type="ECO:0000256" key="4">
    <source>
        <dbReference type="ARBA" id="ARBA00022692"/>
    </source>
</evidence>
<dbReference type="AlphaFoldDB" id="A0A841K2Y7"/>
<comment type="similarity">
    <text evidence="1">Belongs to the Lgt family.</text>
</comment>
<dbReference type="GO" id="GO:0005886">
    <property type="term" value="C:plasma membrane"/>
    <property type="evidence" value="ECO:0007669"/>
    <property type="project" value="InterPro"/>
</dbReference>
<evidence type="ECO:0000256" key="5">
    <source>
        <dbReference type="ARBA" id="ARBA00022989"/>
    </source>
</evidence>
<keyword evidence="9" id="KW-1185">Reference proteome</keyword>
<feature type="transmembrane region" description="Helical" evidence="7">
    <location>
        <begin position="45"/>
        <end position="69"/>
    </location>
</feature>
<dbReference type="Proteomes" id="UP000538666">
    <property type="component" value="Unassembled WGS sequence"/>
</dbReference>
<feature type="transmembrane region" description="Helical" evidence="7">
    <location>
        <begin position="174"/>
        <end position="193"/>
    </location>
</feature>
<organism evidence="8 9">
    <name type="scientific">Silvibacterium bohemicum</name>
    <dbReference type="NCBI Taxonomy" id="1577686"/>
    <lineage>
        <taxon>Bacteria</taxon>
        <taxon>Pseudomonadati</taxon>
        <taxon>Acidobacteriota</taxon>
        <taxon>Terriglobia</taxon>
        <taxon>Terriglobales</taxon>
        <taxon>Acidobacteriaceae</taxon>
        <taxon>Silvibacterium</taxon>
    </lineage>
</organism>
<dbReference type="GO" id="GO:0042158">
    <property type="term" value="P:lipoprotein biosynthetic process"/>
    <property type="evidence" value="ECO:0007669"/>
    <property type="project" value="InterPro"/>
</dbReference>
<dbReference type="InterPro" id="IPR001640">
    <property type="entry name" value="Lgt"/>
</dbReference>
<keyword evidence="2" id="KW-1003">Cell membrane</keyword>
<feature type="transmembrane region" description="Helical" evidence="7">
    <location>
        <begin position="12"/>
        <end position="33"/>
    </location>
</feature>
<keyword evidence="6 7" id="KW-0472">Membrane</keyword>
<dbReference type="RefSeq" id="WP_050060589.1">
    <property type="nucleotide sequence ID" value="NZ_JACHEK010000007.1"/>
</dbReference>
<keyword evidence="4 7" id="KW-0812">Transmembrane</keyword>
<keyword evidence="5 7" id="KW-1133">Transmembrane helix</keyword>
<sequence>MYPRLLQLGHIAIPTYGAFTALALIAGLAAAVHFARRLQLDPNKVWSLCLIGTLTTLIGARLLLVLVYFPAFRQHPLWVLGLTNVHDAWVIALSIAAGIGAAILYALAEGLPPLTVFDCLAPAVALAMGIHRIGAFLAGLGYGMPTTLPWSVVYTSRIAALWYRTPLGIGLHPVQVYDAAASLSILALLLWWLPRRSQPGEMAGMWLFLYGFASFFLSFYRAGTDALSFTQLLAVLAVIAGGALWARRAARNVSPLF</sequence>
<keyword evidence="8" id="KW-0449">Lipoprotein</keyword>
<evidence type="ECO:0000256" key="7">
    <source>
        <dbReference type="SAM" id="Phobius"/>
    </source>
</evidence>
<reference evidence="8 9" key="1">
    <citation type="submission" date="2020-08" db="EMBL/GenBank/DDBJ databases">
        <title>Genomic Encyclopedia of Type Strains, Phase IV (KMG-IV): sequencing the most valuable type-strain genomes for metagenomic binning, comparative biology and taxonomic classification.</title>
        <authorList>
            <person name="Goeker M."/>
        </authorList>
    </citation>
    <scope>NUCLEOTIDE SEQUENCE [LARGE SCALE GENOMIC DNA]</scope>
    <source>
        <strain evidence="8 9">DSM 103733</strain>
    </source>
</reference>
<evidence type="ECO:0000313" key="9">
    <source>
        <dbReference type="Proteomes" id="UP000538666"/>
    </source>
</evidence>